<organism evidence="2 3">
    <name type="scientific">Flavonifractor plautii</name>
    <name type="common">Fusobacterium plautii</name>
    <dbReference type="NCBI Taxonomy" id="292800"/>
    <lineage>
        <taxon>Bacteria</taxon>
        <taxon>Bacillati</taxon>
        <taxon>Bacillota</taxon>
        <taxon>Clostridia</taxon>
        <taxon>Eubacteriales</taxon>
        <taxon>Oscillospiraceae</taxon>
        <taxon>Flavonifractor</taxon>
    </lineage>
</organism>
<feature type="compositionally biased region" description="Basic and acidic residues" evidence="1">
    <location>
        <begin position="1"/>
        <end position="11"/>
    </location>
</feature>
<proteinExistence type="predicted"/>
<reference evidence="2 3" key="1">
    <citation type="submission" date="2015-09" db="EMBL/GenBank/DDBJ databases">
        <authorList>
            <consortium name="Pathogen Informatics"/>
        </authorList>
    </citation>
    <scope>NUCLEOTIDE SEQUENCE [LARGE SCALE GENOMIC DNA]</scope>
    <source>
        <strain evidence="2 3">2789STDY5608854</strain>
    </source>
</reference>
<dbReference type="EMBL" id="CYZT01000243">
    <property type="protein sequence ID" value="CUP05166.1"/>
    <property type="molecule type" value="Genomic_DNA"/>
</dbReference>
<gene>
    <name evidence="2" type="ORF">ERS852411_02598</name>
</gene>
<evidence type="ECO:0000256" key="1">
    <source>
        <dbReference type="SAM" id="MobiDB-lite"/>
    </source>
</evidence>
<evidence type="ECO:0000313" key="3">
    <source>
        <dbReference type="Proteomes" id="UP000095746"/>
    </source>
</evidence>
<feature type="region of interest" description="Disordered" evidence="1">
    <location>
        <begin position="1"/>
        <end position="29"/>
    </location>
</feature>
<protein>
    <submittedName>
        <fullName evidence="2">Uncharacterized protein</fullName>
    </submittedName>
</protein>
<evidence type="ECO:0000313" key="2">
    <source>
        <dbReference type="EMBL" id="CUP05166.1"/>
    </source>
</evidence>
<accession>A0A174K3W6</accession>
<dbReference type="AlphaFoldDB" id="A0A174K3W6"/>
<dbReference type="Proteomes" id="UP000095746">
    <property type="component" value="Unassembled WGS sequence"/>
</dbReference>
<name>A0A174K3W6_FLAPL</name>
<sequence length="109" mass="12657">MAMMRKGDRPKASTRRMMRQEKPPHRRRTGIRFRRRERSTKAQEAIWESTVARAAPATSRWKPKMKMGSRMMLSTAPSITVAMPRPEKPWAIKKLFIPVAMRAKKVPAV</sequence>